<evidence type="ECO:0000313" key="1">
    <source>
        <dbReference type="EMBL" id="BCS83743.1"/>
    </source>
</evidence>
<reference evidence="1 2" key="1">
    <citation type="submission" date="2021-02" db="EMBL/GenBank/DDBJ databases">
        <title>Cotonvirus japonicus, which uses Golgi apparatus of host cells for its virion factory, phylogenetically links tailed tupanvirus and icosahedral mimivirus.</title>
        <authorList>
            <person name="Takahashi H."/>
            <person name="Fukaya S."/>
            <person name="Song C."/>
            <person name="Murata K."/>
            <person name="Takemura M."/>
        </authorList>
    </citation>
    <scope>NUCLEOTIDE SEQUENCE [LARGE SCALE GENOMIC DNA]</scope>
</reference>
<protein>
    <recommendedName>
        <fullName evidence="3">Ankyrin repeat protein</fullName>
    </recommendedName>
</protein>
<evidence type="ECO:0000313" key="2">
    <source>
        <dbReference type="Proteomes" id="UP001321479"/>
    </source>
</evidence>
<sequence>MFKSYRANQLAVNSKRVNYDSGLTPLGHAIVTGNEKEMTRILNEYDDWKKMVKNLYLTPDEHYDDPKKYFTKLHKCNNEIFSRFLDLDPEIPDEYVIDYMKKCRGTDCKDNFVGLLRYLRNKGKQYDSQTLKSNIETIVSTSKNSWYSFHTIGTLNYYLTDLIKIDSHMINNMLSDETTCEQKIKILNKYVITSNTDFSEIDIIRCKCSEVMEYLLNKPKINESINSPDIKGRTPLFKMKSQLDLDLLDDPRYSERLRSIYELEKHSDINHIDYDNKSYKGYVLKADDHRRKIRNEFGGHY</sequence>
<evidence type="ECO:0008006" key="3">
    <source>
        <dbReference type="Google" id="ProtNLM"/>
    </source>
</evidence>
<keyword evidence="2" id="KW-1185">Reference proteome</keyword>
<dbReference type="RefSeq" id="YP_010842351.1">
    <property type="nucleotide sequence ID" value="NC_079139.1"/>
</dbReference>
<name>A0ABM7NU87_9VIRU</name>
<proteinExistence type="predicted"/>
<dbReference type="GeneID" id="80558948"/>
<accession>A0ABM7NU87</accession>
<organism evidence="1 2">
    <name type="scientific">Cotonvirus japonicus</name>
    <dbReference type="NCBI Taxonomy" id="2811091"/>
    <lineage>
        <taxon>Viruses</taxon>
        <taxon>Varidnaviria</taxon>
        <taxon>Bamfordvirae</taxon>
        <taxon>Nucleocytoviricota</taxon>
        <taxon>Megaviricetes</taxon>
        <taxon>Imitervirales</taxon>
        <taxon>Mimiviridae</taxon>
        <taxon>Megamimivirinae</taxon>
        <taxon>Cotonvirus</taxon>
        <taxon>Cotonvirus japonicum</taxon>
    </lineage>
</organism>
<dbReference type="Proteomes" id="UP001321479">
    <property type="component" value="Segment"/>
</dbReference>
<dbReference type="EMBL" id="AP024483">
    <property type="protein sequence ID" value="BCS83743.1"/>
    <property type="molecule type" value="Genomic_DNA"/>
</dbReference>